<evidence type="ECO:0000313" key="2">
    <source>
        <dbReference type="Proteomes" id="UP000772186"/>
    </source>
</evidence>
<keyword evidence="2" id="KW-1185">Reference proteome</keyword>
<dbReference type="InterPro" id="IPR008323">
    <property type="entry name" value="UCP033563"/>
</dbReference>
<sequence length="347" mass="40628">MKLLPIKFSYVNVSKNIYSPDFLNLANIYDEKINFDERTKFLSKSAKAKLNNEKIEKNCESVYVYCQNGKYGVIADLDILEYKNGNIKCHELVLPDVVQGMIANYQIYNTETSPVFIVHNEEIDLKQFVKEVKYNKVYNFENIKLFQYTEGGAIALLDKYKKINSMFIADGHHRLYATSMSKNKNTMLTQLMSISQVDILPIHRILNNIDAQTFERAKTFIDNMFETSNDKYLTKGNVRITYQNESFVVKLKDMHEDLFWNNDVYRLNTQIISTAFRVLDFSSCETIFQNDLEARKKTLSKKEVLFEVFSVDINEFMKLSDNNCILPPKATCFEPKFLSFLIFKKYF</sequence>
<dbReference type="PANTHER" id="PTHR36454:SF1">
    <property type="entry name" value="DUF1015 DOMAIN-CONTAINING PROTEIN"/>
    <property type="match status" value="1"/>
</dbReference>
<gene>
    <name evidence="1" type="ORF">LAD73_00190</name>
</gene>
<reference evidence="1 2" key="1">
    <citation type="submission" date="2021-09" db="EMBL/GenBank/DDBJ databases">
        <title>WGS of Mycoplasma sp. Zaradi2 strains.</title>
        <authorList>
            <person name="Spergser J."/>
        </authorList>
    </citation>
    <scope>NUCLEOTIDE SEQUENCE [LARGE SCALE GENOMIC DNA]</scope>
    <source>
        <strain evidence="1 2">1331</strain>
    </source>
</reference>
<proteinExistence type="predicted"/>
<evidence type="ECO:0000313" key="1">
    <source>
        <dbReference type="EMBL" id="MBZ4195148.1"/>
    </source>
</evidence>
<name>A0A953T3J8_9MOLU</name>
<dbReference type="AlphaFoldDB" id="A0A953T3J8"/>
<organism evidence="1 2">
    <name type="scientific">Mycoplasma tauri</name>
    <dbReference type="NCBI Taxonomy" id="547987"/>
    <lineage>
        <taxon>Bacteria</taxon>
        <taxon>Bacillati</taxon>
        <taxon>Mycoplasmatota</taxon>
        <taxon>Mollicutes</taxon>
        <taxon>Mycoplasmataceae</taxon>
        <taxon>Mycoplasma</taxon>
    </lineage>
</organism>
<dbReference type="EMBL" id="JAIQBY010000001">
    <property type="protein sequence ID" value="MBZ4195148.1"/>
    <property type="molecule type" value="Genomic_DNA"/>
</dbReference>
<dbReference type="RefSeq" id="WP_223644281.1">
    <property type="nucleotide sequence ID" value="NZ_JAIQBY010000001.1"/>
</dbReference>
<accession>A0A953T3J8</accession>
<dbReference type="Pfam" id="PF06245">
    <property type="entry name" value="DUF1015"/>
    <property type="match status" value="1"/>
</dbReference>
<comment type="caution">
    <text evidence="1">The sequence shown here is derived from an EMBL/GenBank/DDBJ whole genome shotgun (WGS) entry which is preliminary data.</text>
</comment>
<protein>
    <submittedName>
        <fullName evidence="1">DUF1015 family protein</fullName>
    </submittedName>
</protein>
<dbReference type="PANTHER" id="PTHR36454">
    <property type="entry name" value="LMO2823 PROTEIN"/>
    <property type="match status" value="1"/>
</dbReference>
<dbReference type="Proteomes" id="UP000772186">
    <property type="component" value="Unassembled WGS sequence"/>
</dbReference>